<reference evidence="2" key="1">
    <citation type="journal article" date="2021" name="Proc. Natl. Acad. Sci. U.S.A.">
        <title>A Catalog of Tens of Thousands of Viruses from Human Metagenomes Reveals Hidden Associations with Chronic Diseases.</title>
        <authorList>
            <person name="Tisza M.J."/>
            <person name="Buck C.B."/>
        </authorList>
    </citation>
    <scope>NUCLEOTIDE SEQUENCE</scope>
    <source>
        <strain evidence="2">CteBs22</strain>
    </source>
</reference>
<evidence type="ECO:0000313" key="2">
    <source>
        <dbReference type="EMBL" id="DAE24758.1"/>
    </source>
</evidence>
<evidence type="ECO:0000256" key="1">
    <source>
        <dbReference type="SAM" id="MobiDB-lite"/>
    </source>
</evidence>
<dbReference type="GO" id="GO:0005198">
    <property type="term" value="F:structural molecule activity"/>
    <property type="evidence" value="ECO:0007669"/>
    <property type="project" value="InterPro"/>
</dbReference>
<dbReference type="NCBIfam" id="TIGR01539">
    <property type="entry name" value="portal_lambda"/>
    <property type="match status" value="1"/>
</dbReference>
<dbReference type="Pfam" id="PF05136">
    <property type="entry name" value="Phage_portal_2"/>
    <property type="match status" value="1"/>
</dbReference>
<name>A0A8S5QZX2_9CAUD</name>
<feature type="compositionally biased region" description="Low complexity" evidence="1">
    <location>
        <begin position="516"/>
        <end position="530"/>
    </location>
</feature>
<proteinExistence type="predicted"/>
<organism evidence="2">
    <name type="scientific">Myoviridae sp. cteBs22</name>
    <dbReference type="NCBI Taxonomy" id="2826675"/>
    <lineage>
        <taxon>Viruses</taxon>
        <taxon>Duplodnaviria</taxon>
        <taxon>Heunggongvirae</taxon>
        <taxon>Uroviricota</taxon>
        <taxon>Caudoviricetes</taxon>
    </lineage>
</organism>
<dbReference type="InterPro" id="IPR006429">
    <property type="entry name" value="Phage_lambda_portal"/>
</dbReference>
<feature type="compositionally biased region" description="Basic residues" evidence="1">
    <location>
        <begin position="1"/>
        <end position="11"/>
    </location>
</feature>
<accession>A0A8S5QZX2</accession>
<feature type="region of interest" description="Disordered" evidence="1">
    <location>
        <begin position="513"/>
        <end position="541"/>
    </location>
</feature>
<dbReference type="GO" id="GO:0019068">
    <property type="term" value="P:virion assembly"/>
    <property type="evidence" value="ECO:0007669"/>
    <property type="project" value="InterPro"/>
</dbReference>
<sequence length="541" mass="59536">MARSTKRPVKSKKSDKNKQPAGSEIQQAFLHLQKAVLNSGYSQGGASYAKKSVIGWLSGLGDADDDIVENIETLRSRSRSLYMTSPLATGALKTVRTNVVGSGLALNARIDARFLGLSDEEAQEWEANTEREWRLWAETTACDAERRQNFYQLQSLVCLSALMNGDAFIVLPLTPRAGIPYDLRVGIIEADRVCDPMGKDPKKNILGGIEVGPYGDMRAVYVANRNPYATPRAPETYVTKWTRIPAFGEKTGRRNILHVMTDVERPAQRRGVPFLAPVIEELKQLKRYTDAELMGAVVSSFFTVFVKTKTPDEGPLGGLGQMLPDQMRVDPDPKAYELGNGAIVALDPDEDVTFADPKRPNSSFEAYVTSLSKYIGAALELPYELLLKTFNSSYSASRAALLEAWKTFRMRRDWLVSSFCQPVYEEWLAEAVRKGRVEAPGFFSDPAIRAAWSGAEWAGDAQGQLDPLKEVQAAKERVAAGLSTLTREAAEMTGMRFDRIVETRRREEALLREAGLKAGAEAPAPEAAPAEGEEEGNNGSS</sequence>
<feature type="compositionally biased region" description="Acidic residues" evidence="1">
    <location>
        <begin position="531"/>
        <end position="541"/>
    </location>
</feature>
<dbReference type="EMBL" id="BK015784">
    <property type="protein sequence ID" value="DAE24758.1"/>
    <property type="molecule type" value="Genomic_DNA"/>
</dbReference>
<protein>
    <submittedName>
        <fullName evidence="2">Portal protein</fullName>
    </submittedName>
</protein>
<feature type="region of interest" description="Disordered" evidence="1">
    <location>
        <begin position="1"/>
        <end position="22"/>
    </location>
</feature>